<dbReference type="Proteomes" id="UP000272412">
    <property type="component" value="Unassembled WGS sequence"/>
</dbReference>
<keyword evidence="3 6" id="KW-0560">Oxidoreductase</keyword>
<dbReference type="SUPFAM" id="SSF52833">
    <property type="entry name" value="Thioredoxin-like"/>
    <property type="match status" value="1"/>
</dbReference>
<sequence>MKVYDFVVKDTQGQEVSLSDYKGKVLLIVNTATRCGLTPQYEELQQLYAQYAEQGLEILDFPCNQFREQAPESSSEIAQVCQMKFGTKFKIFDKIDVNGENAAPLYVYLKSEKTEDKGNHVFKDLLLKLASIGEKREGSDIKWNFTKFLVNRNGEVVARFAPSVKPSEIEQDIRALL</sequence>
<evidence type="ECO:0000313" key="9">
    <source>
        <dbReference type="Proteomes" id="UP000272412"/>
    </source>
</evidence>
<protein>
    <recommendedName>
        <fullName evidence="6">Glutathione peroxidase</fullName>
    </recommendedName>
</protein>
<dbReference type="PANTHER" id="PTHR11592:SF78">
    <property type="entry name" value="GLUTATHIONE PEROXIDASE"/>
    <property type="match status" value="1"/>
</dbReference>
<dbReference type="GO" id="GO:0034599">
    <property type="term" value="P:cellular response to oxidative stress"/>
    <property type="evidence" value="ECO:0007669"/>
    <property type="project" value="TreeGrafter"/>
</dbReference>
<evidence type="ECO:0000256" key="1">
    <source>
        <dbReference type="ARBA" id="ARBA00006926"/>
    </source>
</evidence>
<dbReference type="PANTHER" id="PTHR11592">
    <property type="entry name" value="GLUTATHIONE PEROXIDASE"/>
    <property type="match status" value="1"/>
</dbReference>
<evidence type="ECO:0000256" key="5">
    <source>
        <dbReference type="PIRSR" id="PIRSR000303-1"/>
    </source>
</evidence>
<dbReference type="InterPro" id="IPR029759">
    <property type="entry name" value="GPX_AS"/>
</dbReference>
<dbReference type="InterPro" id="IPR000889">
    <property type="entry name" value="Glutathione_peroxidase"/>
</dbReference>
<dbReference type="InterPro" id="IPR029760">
    <property type="entry name" value="GPX_CS"/>
</dbReference>
<dbReference type="CDD" id="cd00340">
    <property type="entry name" value="GSH_Peroxidase"/>
    <property type="match status" value="1"/>
</dbReference>
<dbReference type="FunFam" id="3.40.30.10:FF:000349">
    <property type="entry name" value="Glutathione peroxidase"/>
    <property type="match status" value="1"/>
</dbReference>
<dbReference type="PROSITE" id="PS51355">
    <property type="entry name" value="GLUTATHIONE_PEROXID_3"/>
    <property type="match status" value="1"/>
</dbReference>
<dbReference type="KEGG" id="nwx:CGZ65_09670"/>
<dbReference type="Pfam" id="PF00255">
    <property type="entry name" value="GSHPx"/>
    <property type="match status" value="1"/>
</dbReference>
<evidence type="ECO:0000256" key="2">
    <source>
        <dbReference type="ARBA" id="ARBA00022559"/>
    </source>
</evidence>
<dbReference type="Gene3D" id="3.40.30.10">
    <property type="entry name" value="Glutaredoxin"/>
    <property type="match status" value="1"/>
</dbReference>
<evidence type="ECO:0000256" key="6">
    <source>
        <dbReference type="RuleBase" id="RU000499"/>
    </source>
</evidence>
<dbReference type="RefSeq" id="WP_096295661.1">
    <property type="nucleotide sequence ID" value="NZ_CP023429.1"/>
</dbReference>
<dbReference type="InterPro" id="IPR036249">
    <property type="entry name" value="Thioredoxin-like_sf"/>
</dbReference>
<keyword evidence="2 6" id="KW-0575">Peroxidase</keyword>
<comment type="similarity">
    <text evidence="1 6">Belongs to the glutathione peroxidase family.</text>
</comment>
<reference evidence="8 9" key="1">
    <citation type="submission" date="2018-11" db="EMBL/GenBank/DDBJ databases">
        <title>Neisseria weixii sp. nov. isolated from the rectal contents of plateau pika (Ochotona cruzoniae).</title>
        <authorList>
            <person name="Zhang G."/>
        </authorList>
    </citation>
    <scope>NUCLEOTIDE SEQUENCE [LARGE SCALE GENOMIC DNA]</scope>
    <source>
        <strain evidence="8 9">10009</strain>
    </source>
</reference>
<dbReference type="PROSITE" id="PS51352">
    <property type="entry name" value="THIOREDOXIN_2"/>
    <property type="match status" value="1"/>
</dbReference>
<dbReference type="PIRSF" id="PIRSF000303">
    <property type="entry name" value="Glutathion_perox"/>
    <property type="match status" value="1"/>
</dbReference>
<evidence type="ECO:0000256" key="4">
    <source>
        <dbReference type="ARBA" id="ARBA00053588"/>
    </source>
</evidence>
<name>A0A3N4NP44_9NEIS</name>
<dbReference type="InterPro" id="IPR013766">
    <property type="entry name" value="Thioredoxin_domain"/>
</dbReference>
<organism evidence="8 9">
    <name type="scientific">Neisseria weixii</name>
    <dbReference type="NCBI Taxonomy" id="1853276"/>
    <lineage>
        <taxon>Bacteria</taxon>
        <taxon>Pseudomonadati</taxon>
        <taxon>Pseudomonadota</taxon>
        <taxon>Betaproteobacteria</taxon>
        <taxon>Neisseriales</taxon>
        <taxon>Neisseriaceae</taxon>
        <taxon>Neisseria</taxon>
    </lineage>
</organism>
<gene>
    <name evidence="8" type="ORF">EGK74_05050</name>
</gene>
<evidence type="ECO:0000313" key="8">
    <source>
        <dbReference type="EMBL" id="RPD89023.1"/>
    </source>
</evidence>
<comment type="caution">
    <text evidence="8">The sequence shown here is derived from an EMBL/GenBank/DDBJ whole genome shotgun (WGS) entry which is preliminary data.</text>
</comment>
<evidence type="ECO:0000256" key="3">
    <source>
        <dbReference type="ARBA" id="ARBA00023002"/>
    </source>
</evidence>
<proteinExistence type="inferred from homology"/>
<accession>A0A3N4NP44</accession>
<dbReference type="PROSITE" id="PS00460">
    <property type="entry name" value="GLUTATHIONE_PEROXID_1"/>
    <property type="match status" value="1"/>
</dbReference>
<dbReference type="OrthoDB" id="9785502at2"/>
<feature type="active site" evidence="5">
    <location>
        <position position="35"/>
    </location>
</feature>
<comment type="function">
    <text evidence="4">Important in the cellular metabolism or defense processes particular to this pathogen.</text>
</comment>
<keyword evidence="9" id="KW-1185">Reference proteome</keyword>
<dbReference type="EMBL" id="RPFL01000010">
    <property type="protein sequence ID" value="RPD89023.1"/>
    <property type="molecule type" value="Genomic_DNA"/>
</dbReference>
<dbReference type="GO" id="GO:0004601">
    <property type="term" value="F:peroxidase activity"/>
    <property type="evidence" value="ECO:0007669"/>
    <property type="project" value="UniProtKB-KW"/>
</dbReference>
<dbReference type="PRINTS" id="PR01011">
    <property type="entry name" value="GLUTPROXDASE"/>
</dbReference>
<feature type="domain" description="Thioredoxin" evidence="7">
    <location>
        <begin position="1"/>
        <end position="177"/>
    </location>
</feature>
<dbReference type="PROSITE" id="PS00763">
    <property type="entry name" value="GLUTATHIONE_PEROXID_2"/>
    <property type="match status" value="1"/>
</dbReference>
<dbReference type="AlphaFoldDB" id="A0A3N4NP44"/>
<evidence type="ECO:0000259" key="7">
    <source>
        <dbReference type="PROSITE" id="PS51352"/>
    </source>
</evidence>